<name>A0ACC2PDX7_9HYME</name>
<organism evidence="1 2">
    <name type="scientific">Eretmocerus hayati</name>
    <dbReference type="NCBI Taxonomy" id="131215"/>
    <lineage>
        <taxon>Eukaryota</taxon>
        <taxon>Metazoa</taxon>
        <taxon>Ecdysozoa</taxon>
        <taxon>Arthropoda</taxon>
        <taxon>Hexapoda</taxon>
        <taxon>Insecta</taxon>
        <taxon>Pterygota</taxon>
        <taxon>Neoptera</taxon>
        <taxon>Endopterygota</taxon>
        <taxon>Hymenoptera</taxon>
        <taxon>Apocrita</taxon>
        <taxon>Proctotrupomorpha</taxon>
        <taxon>Chalcidoidea</taxon>
        <taxon>Aphelinidae</taxon>
        <taxon>Aphelininae</taxon>
        <taxon>Eretmocerus</taxon>
    </lineage>
</organism>
<dbReference type="Proteomes" id="UP001239111">
    <property type="component" value="Chromosome 2"/>
</dbReference>
<gene>
    <name evidence="1" type="ORF">QAD02_016439</name>
</gene>
<sequence>MHRVSHALVSCVAWLSLLLHHGNAAKGIAPSELLSHFAQSINAGALPAADDSHNEVTPLRKQVDVRQAITPNVGGLRGGQDLRFAAQAFPQEYHQPERAYQYGYPPFSEQIAPNFYPGSAGAFGGQHGLPGGLPFDPSLFRQQALGNVAGRPLGQLKPGFGANLIDSSGNHKEPLRGNANTIQNLDGNGDSKSSAQQNRPFDGQDFGTLPFSPDQGDGIDPTRANLGLDNRFQGVDYERIRQNNYFNDPSIDQQRNYYSSFNDVPFNAGPPYRSPLGGDRYPNLGYNDGGRDPSQGGGFRSGNGLAPGGGGNIFGLGFQPYSGSFNYNGGSAGGPGGGGVGLGPESFPSGGGGSGGRPGFYPNPAAGPGFSNSPLRASSSRESSREVIPPRQSLSSADDVGVNTAEIGSSEREDSFERQDTAASAEQEQHDQQDELSEQTERTDDHRTTIEDEVGTTVEEETTTEQSNLA</sequence>
<comment type="caution">
    <text evidence="1">The sequence shown here is derived from an EMBL/GenBank/DDBJ whole genome shotgun (WGS) entry which is preliminary data.</text>
</comment>
<evidence type="ECO:0000313" key="1">
    <source>
        <dbReference type="EMBL" id="KAJ8680652.1"/>
    </source>
</evidence>
<evidence type="ECO:0000313" key="2">
    <source>
        <dbReference type="Proteomes" id="UP001239111"/>
    </source>
</evidence>
<reference evidence="1" key="1">
    <citation type="submission" date="2023-04" db="EMBL/GenBank/DDBJ databases">
        <title>A chromosome-level genome assembly of the parasitoid wasp Eretmocerus hayati.</title>
        <authorList>
            <person name="Zhong Y."/>
            <person name="Liu S."/>
            <person name="Liu Y."/>
        </authorList>
    </citation>
    <scope>NUCLEOTIDE SEQUENCE</scope>
    <source>
        <strain evidence="1">ZJU_SS_LIU_2023</strain>
    </source>
</reference>
<keyword evidence="2" id="KW-1185">Reference proteome</keyword>
<accession>A0ACC2PDX7</accession>
<proteinExistence type="predicted"/>
<protein>
    <submittedName>
        <fullName evidence="1">Uncharacterized protein</fullName>
    </submittedName>
</protein>
<dbReference type="EMBL" id="CM056742">
    <property type="protein sequence ID" value="KAJ8680652.1"/>
    <property type="molecule type" value="Genomic_DNA"/>
</dbReference>